<keyword evidence="6" id="KW-1003">Cell membrane</keyword>
<dbReference type="InterPro" id="IPR045851">
    <property type="entry name" value="AMP-bd_C_sf"/>
</dbReference>
<evidence type="ECO:0000313" key="17">
    <source>
        <dbReference type="EMBL" id="PTU30581.1"/>
    </source>
</evidence>
<comment type="similarity">
    <text evidence="4 12">Belongs to the FliF family.</text>
</comment>
<dbReference type="NCBIfam" id="TIGR00206">
    <property type="entry name" value="fliF"/>
    <property type="match status" value="1"/>
</dbReference>
<evidence type="ECO:0000256" key="2">
    <source>
        <dbReference type="ARBA" id="ARBA00004117"/>
    </source>
</evidence>
<evidence type="ECO:0000256" key="5">
    <source>
        <dbReference type="ARBA" id="ARBA00017949"/>
    </source>
</evidence>
<proteinExistence type="inferred from homology"/>
<dbReference type="RefSeq" id="WP_107940953.1">
    <property type="nucleotide sequence ID" value="NZ_QANS01000005.1"/>
</dbReference>
<keyword evidence="18" id="KW-1185">Reference proteome</keyword>
<comment type="subunit">
    <text evidence="11">The basal body constitutes a major portion of the flagellar organelle and consists of four rings (L,P,S, and M) mounted on a central rod. The M ring is integral to the inner membrane of the cell and may be connected to the flagellar rod via the S ring. The S (supramembrane ring) lies just distal to the M ring. The L and P rings lie in the outer membrane and the periplasmic space, respectively.</text>
</comment>
<evidence type="ECO:0000256" key="4">
    <source>
        <dbReference type="ARBA" id="ARBA00007971"/>
    </source>
</evidence>
<dbReference type="GO" id="GO:0071973">
    <property type="term" value="P:bacterial-type flagellum-dependent cell motility"/>
    <property type="evidence" value="ECO:0007669"/>
    <property type="project" value="InterPro"/>
</dbReference>
<accession>A0A2T5MDC8</accession>
<comment type="subcellular location">
    <subcellularLocation>
        <location evidence="2 12">Bacterial flagellum basal body</location>
    </subcellularLocation>
    <subcellularLocation>
        <location evidence="3">Cell membrane</location>
        <topology evidence="3">Multi-pass membrane protein</topology>
    </subcellularLocation>
</comment>
<evidence type="ECO:0000256" key="7">
    <source>
        <dbReference type="ARBA" id="ARBA00022692"/>
    </source>
</evidence>
<comment type="function">
    <text evidence="1 12">The M ring may be actively involved in energy transduction.</text>
</comment>
<dbReference type="PANTHER" id="PTHR30046:SF0">
    <property type="entry name" value="FLAGELLAR M-RING PROTEIN"/>
    <property type="match status" value="1"/>
</dbReference>
<comment type="caution">
    <text evidence="17">The sequence shown here is derived from an EMBL/GenBank/DDBJ whole genome shotgun (WGS) entry which is preliminary data.</text>
</comment>
<evidence type="ECO:0000256" key="8">
    <source>
        <dbReference type="ARBA" id="ARBA00022989"/>
    </source>
</evidence>
<feature type="compositionally biased region" description="Low complexity" evidence="13">
    <location>
        <begin position="318"/>
        <end position="343"/>
    </location>
</feature>
<evidence type="ECO:0000256" key="12">
    <source>
        <dbReference type="PIRNR" id="PIRNR004862"/>
    </source>
</evidence>
<dbReference type="InterPro" id="IPR043427">
    <property type="entry name" value="YscJ/FliF"/>
</dbReference>
<dbReference type="GO" id="GO:0009431">
    <property type="term" value="C:bacterial-type flagellum basal body, MS ring"/>
    <property type="evidence" value="ECO:0007669"/>
    <property type="project" value="InterPro"/>
</dbReference>
<evidence type="ECO:0000256" key="6">
    <source>
        <dbReference type="ARBA" id="ARBA00022475"/>
    </source>
</evidence>
<dbReference type="InterPro" id="IPR013556">
    <property type="entry name" value="Flag_M-ring_C"/>
</dbReference>
<evidence type="ECO:0000256" key="13">
    <source>
        <dbReference type="SAM" id="MobiDB-lite"/>
    </source>
</evidence>
<dbReference type="InterPro" id="IPR006182">
    <property type="entry name" value="FliF_N_dom"/>
</dbReference>
<dbReference type="Gene3D" id="3.30.300.30">
    <property type="match status" value="1"/>
</dbReference>
<evidence type="ECO:0000256" key="9">
    <source>
        <dbReference type="ARBA" id="ARBA00023136"/>
    </source>
</evidence>
<evidence type="ECO:0000256" key="10">
    <source>
        <dbReference type="ARBA" id="ARBA00023143"/>
    </source>
</evidence>
<dbReference type="PIRSF" id="PIRSF004862">
    <property type="entry name" value="FliF"/>
    <property type="match status" value="1"/>
</dbReference>
<dbReference type="Pfam" id="PF01514">
    <property type="entry name" value="YscJ_FliF"/>
    <property type="match status" value="1"/>
</dbReference>
<organism evidence="17 18">
    <name type="scientific">Stenotrophobium rhamnosiphilum</name>
    <dbReference type="NCBI Taxonomy" id="2029166"/>
    <lineage>
        <taxon>Bacteria</taxon>
        <taxon>Pseudomonadati</taxon>
        <taxon>Pseudomonadota</taxon>
        <taxon>Gammaproteobacteria</taxon>
        <taxon>Nevskiales</taxon>
        <taxon>Nevskiaceae</taxon>
        <taxon>Stenotrophobium</taxon>
    </lineage>
</organism>
<feature type="transmembrane region" description="Helical" evidence="14">
    <location>
        <begin position="21"/>
        <end position="40"/>
    </location>
</feature>
<reference evidence="17 18" key="1">
    <citation type="submission" date="2018-04" db="EMBL/GenBank/DDBJ databases">
        <title>Novel species isolated from glacier.</title>
        <authorList>
            <person name="Liu Q."/>
            <person name="Xin Y.-H."/>
        </authorList>
    </citation>
    <scope>NUCLEOTIDE SEQUENCE [LARGE SCALE GENOMIC DNA]</scope>
    <source>
        <strain evidence="17 18">GT1R17</strain>
    </source>
</reference>
<dbReference type="OrthoDB" id="8554211at2"/>
<keyword evidence="17" id="KW-0969">Cilium</keyword>
<dbReference type="InterPro" id="IPR000067">
    <property type="entry name" value="FlgMring_FliF"/>
</dbReference>
<feature type="compositionally biased region" description="Polar residues" evidence="13">
    <location>
        <begin position="289"/>
        <end position="299"/>
    </location>
</feature>
<protein>
    <recommendedName>
        <fullName evidence="5 12">Flagellar M-ring protein</fullName>
    </recommendedName>
</protein>
<evidence type="ECO:0000256" key="3">
    <source>
        <dbReference type="ARBA" id="ARBA00004651"/>
    </source>
</evidence>
<evidence type="ECO:0000256" key="1">
    <source>
        <dbReference type="ARBA" id="ARBA00003820"/>
    </source>
</evidence>
<dbReference type="EMBL" id="QANS01000005">
    <property type="protein sequence ID" value="PTU30581.1"/>
    <property type="molecule type" value="Genomic_DNA"/>
</dbReference>
<dbReference type="GO" id="GO:0003774">
    <property type="term" value="F:cytoskeletal motor activity"/>
    <property type="evidence" value="ECO:0007669"/>
    <property type="project" value="InterPro"/>
</dbReference>
<keyword evidence="17" id="KW-0966">Cell projection</keyword>
<feature type="domain" description="Flagellar M-ring N-terminal" evidence="15">
    <location>
        <begin position="42"/>
        <end position="217"/>
    </location>
</feature>
<evidence type="ECO:0000259" key="15">
    <source>
        <dbReference type="Pfam" id="PF01514"/>
    </source>
</evidence>
<keyword evidence="7 14" id="KW-0812">Transmembrane</keyword>
<evidence type="ECO:0000256" key="11">
    <source>
        <dbReference type="ARBA" id="ARBA00025936"/>
    </source>
</evidence>
<feature type="region of interest" description="Disordered" evidence="13">
    <location>
        <begin position="275"/>
        <end position="368"/>
    </location>
</feature>
<dbReference type="PRINTS" id="PR01009">
    <property type="entry name" value="FLGMRINGFLIF"/>
</dbReference>
<keyword evidence="8 14" id="KW-1133">Transmembrane helix</keyword>
<keyword evidence="10 12" id="KW-0975">Bacterial flagellum</keyword>
<evidence type="ECO:0000259" key="16">
    <source>
        <dbReference type="Pfam" id="PF08345"/>
    </source>
</evidence>
<sequence>MAQLTLPRMDSLGAIPGLRQILFLVGIAGAVAAGVSIYMWSQKPPMAAVYSSLSTKDSSDVAEALRTANVSFQLDNNSGAVMVAADKVYEARLKLASQGLPKSTSMGFEMMQQEQGFGTSQFVESARYQHALETELGRTVSSLQSVQGARVHLALPKQSVFANGGSAASASVLVDLAPGRSLDGNQIASIVHLVASSVPNLVVGNVTVIDQYGHLLSNSGDANDPTQQAANQFEQSRKLEADYVRRIEQLLTPMTGSGRVSAQVVADMDYSVTEEATESYKPDSAIVRSEQTSENTTRGPSGGAQGIPGATSNQPPSNAQAQPLNPPGALAAAGKAGATPIAASNTTSSNPITESRNSTRNYEVDRTVSHVRRPAGELRRLSVAVLVDNLPKSDGKGGTTLAPLSKDELAKVENLVRQAVGFDEKRGDTMSVQNALFTTNPIPVEAPTPIWQRQEVREYGRQGLAVLIIVILVFAVMRPAIKYLAETDPNKQVTARLVSEGAPITAMLDDSHSAADDKPRPVPQYEQKLALARGAVAADPKRVAQVIKTWVNTDG</sequence>
<dbReference type="GO" id="GO:0005886">
    <property type="term" value="C:plasma membrane"/>
    <property type="evidence" value="ECO:0007669"/>
    <property type="project" value="UniProtKB-SubCell"/>
</dbReference>
<keyword evidence="9 14" id="KW-0472">Membrane</keyword>
<name>A0A2T5MDC8_9GAMM</name>
<dbReference type="AlphaFoldDB" id="A0A2T5MDC8"/>
<dbReference type="Proteomes" id="UP000244248">
    <property type="component" value="Unassembled WGS sequence"/>
</dbReference>
<gene>
    <name evidence="17" type="ORF">CJD38_13825</name>
</gene>
<dbReference type="Pfam" id="PF08345">
    <property type="entry name" value="YscJ_FliF_C"/>
    <property type="match status" value="1"/>
</dbReference>
<feature type="domain" description="Flagellar M-ring C-terminal" evidence="16">
    <location>
        <begin position="251"/>
        <end position="437"/>
    </location>
</feature>
<keyword evidence="17" id="KW-0282">Flagellum</keyword>
<dbReference type="PANTHER" id="PTHR30046">
    <property type="entry name" value="FLAGELLAR M-RING PROTEIN"/>
    <property type="match status" value="1"/>
</dbReference>
<feature type="compositionally biased region" description="Polar residues" evidence="13">
    <location>
        <begin position="344"/>
        <end position="361"/>
    </location>
</feature>
<evidence type="ECO:0000313" key="18">
    <source>
        <dbReference type="Proteomes" id="UP000244248"/>
    </source>
</evidence>
<evidence type="ECO:0000256" key="14">
    <source>
        <dbReference type="SAM" id="Phobius"/>
    </source>
</evidence>